<dbReference type="EMBL" id="FOCT01000001">
    <property type="protein sequence ID" value="SEM82861.1"/>
    <property type="molecule type" value="Genomic_DNA"/>
</dbReference>
<proteinExistence type="predicted"/>
<evidence type="ECO:0000313" key="5">
    <source>
        <dbReference type="Proteomes" id="UP000183898"/>
    </source>
</evidence>
<gene>
    <name evidence="4" type="ORF">SAMN05216404_101268</name>
</gene>
<evidence type="ECO:0000256" key="1">
    <source>
        <dbReference type="SAM" id="MobiDB-lite"/>
    </source>
</evidence>
<reference evidence="4 5" key="1">
    <citation type="submission" date="2016-10" db="EMBL/GenBank/DDBJ databases">
        <authorList>
            <person name="de Groot N.N."/>
        </authorList>
    </citation>
    <scope>NUCLEOTIDE SEQUENCE [LARGE SCALE GENOMIC DNA]</scope>
    <source>
        <strain evidence="4 5">Nl18</strain>
    </source>
</reference>
<keyword evidence="2" id="KW-0732">Signal</keyword>
<organism evidence="4 5">
    <name type="scientific">Nitrosospira multiformis</name>
    <dbReference type="NCBI Taxonomy" id="1231"/>
    <lineage>
        <taxon>Bacteria</taxon>
        <taxon>Pseudomonadati</taxon>
        <taxon>Pseudomonadota</taxon>
        <taxon>Betaproteobacteria</taxon>
        <taxon>Nitrosomonadales</taxon>
        <taxon>Nitrosomonadaceae</taxon>
        <taxon>Nitrosospira</taxon>
    </lineage>
</organism>
<feature type="region of interest" description="Disordered" evidence="1">
    <location>
        <begin position="100"/>
        <end position="123"/>
    </location>
</feature>
<dbReference type="NCBIfam" id="TIGR02595">
    <property type="entry name" value="PEP_CTERM"/>
    <property type="match status" value="1"/>
</dbReference>
<feature type="domain" description="Ice-binding protein C-terminal" evidence="3">
    <location>
        <begin position="233"/>
        <end position="257"/>
    </location>
</feature>
<feature type="chain" id="PRO_5010220292" evidence="2">
    <location>
        <begin position="26"/>
        <end position="259"/>
    </location>
</feature>
<evidence type="ECO:0000259" key="3">
    <source>
        <dbReference type="Pfam" id="PF07589"/>
    </source>
</evidence>
<dbReference type="RefSeq" id="WP_074743778.1">
    <property type="nucleotide sequence ID" value="NZ_FOCT01000001.1"/>
</dbReference>
<feature type="compositionally biased region" description="Polar residues" evidence="1">
    <location>
        <begin position="100"/>
        <end position="111"/>
    </location>
</feature>
<evidence type="ECO:0000313" key="4">
    <source>
        <dbReference type="EMBL" id="SEM82861.1"/>
    </source>
</evidence>
<feature type="signal peptide" evidence="2">
    <location>
        <begin position="1"/>
        <end position="25"/>
    </location>
</feature>
<name>A0A1H8BIX7_9PROT</name>
<dbReference type="Proteomes" id="UP000183898">
    <property type="component" value="Unassembled WGS sequence"/>
</dbReference>
<accession>A0A1H8BIX7</accession>
<dbReference type="Pfam" id="PF07589">
    <property type="entry name" value="PEP-CTERM"/>
    <property type="match status" value="1"/>
</dbReference>
<evidence type="ECO:0000256" key="2">
    <source>
        <dbReference type="SAM" id="SignalP"/>
    </source>
</evidence>
<dbReference type="AlphaFoldDB" id="A0A1H8BIX7"/>
<protein>
    <submittedName>
        <fullName evidence="4">PEP-CTERM protein-sorting domain-containing protein</fullName>
    </submittedName>
</protein>
<dbReference type="InterPro" id="IPR013424">
    <property type="entry name" value="Ice-binding_C"/>
</dbReference>
<sequence>MNLLKTSFVAIAYSITAGLANSANASEGTAQLEWSQLQLSVTGMNGATPTLTFTDQITNLTSSVSIPGKAIRNDTASLPDWTSSEDTNVQVGSTFSNALASPSSLSGSVETNPEPVEPDHTHHPVEALASGSRSANFSLDGPGVLTISVPYSISIAGGRPFNFFDAISATVTGNSSFNNSVNNPVFFSLSSFEEGGSPGSQSGNLVFDIAATEAGMGTFELRFDLSSQAPAVPIPEPESYAMLLAGLGIVATLARRRTI</sequence>